<evidence type="ECO:0000313" key="2">
    <source>
        <dbReference type="Proteomes" id="UP000789901"/>
    </source>
</evidence>
<gene>
    <name evidence="1" type="ORF">GMARGA_LOCUS39304</name>
</gene>
<reference evidence="1 2" key="1">
    <citation type="submission" date="2021-06" db="EMBL/GenBank/DDBJ databases">
        <authorList>
            <person name="Kallberg Y."/>
            <person name="Tangrot J."/>
            <person name="Rosling A."/>
        </authorList>
    </citation>
    <scope>NUCLEOTIDE SEQUENCE [LARGE SCALE GENOMIC DNA]</scope>
    <source>
        <strain evidence="1 2">120-4 pot B 10/14</strain>
    </source>
</reference>
<comment type="caution">
    <text evidence="1">The sequence shown here is derived from an EMBL/GenBank/DDBJ whole genome shotgun (WGS) entry which is preliminary data.</text>
</comment>
<evidence type="ECO:0000313" key="1">
    <source>
        <dbReference type="EMBL" id="CAG8848673.1"/>
    </source>
</evidence>
<dbReference type="EMBL" id="CAJVQB010093001">
    <property type="protein sequence ID" value="CAG8848673.1"/>
    <property type="molecule type" value="Genomic_DNA"/>
</dbReference>
<organism evidence="1 2">
    <name type="scientific">Gigaspora margarita</name>
    <dbReference type="NCBI Taxonomy" id="4874"/>
    <lineage>
        <taxon>Eukaryota</taxon>
        <taxon>Fungi</taxon>
        <taxon>Fungi incertae sedis</taxon>
        <taxon>Mucoromycota</taxon>
        <taxon>Glomeromycotina</taxon>
        <taxon>Glomeromycetes</taxon>
        <taxon>Diversisporales</taxon>
        <taxon>Gigasporaceae</taxon>
        <taxon>Gigaspora</taxon>
    </lineage>
</organism>
<name>A0ABN7X7U4_GIGMA</name>
<proteinExistence type="predicted"/>
<feature type="non-terminal residue" evidence="1">
    <location>
        <position position="104"/>
    </location>
</feature>
<accession>A0ABN7X7U4</accession>
<dbReference type="Proteomes" id="UP000789901">
    <property type="component" value="Unassembled WGS sequence"/>
</dbReference>
<protein>
    <submittedName>
        <fullName evidence="1">5349_t:CDS:1</fullName>
    </submittedName>
</protein>
<keyword evidence="2" id="KW-1185">Reference proteome</keyword>
<sequence>MVKTIKNKKEIIRSSLNLIWKATKGEVKEIFFNEPSRLATVFLSDGTNDTENLNLDSDLSSQVDELMLDAQTNQTNENDILNLEENQRTEDSHINNYFKTSKRK</sequence>